<keyword evidence="3" id="KW-0479">Metal-binding</keyword>
<feature type="region of interest" description="Disordered" evidence="8">
    <location>
        <begin position="286"/>
        <end position="305"/>
    </location>
</feature>
<evidence type="ECO:0000256" key="1">
    <source>
        <dbReference type="ARBA" id="ARBA00022490"/>
    </source>
</evidence>
<dbReference type="InterPro" id="IPR025877">
    <property type="entry name" value="MobA-like_NTP_Trfase"/>
</dbReference>
<name>A0A7W3LW12_ACTNM</name>
<dbReference type="GO" id="GO:0046872">
    <property type="term" value="F:metal ion binding"/>
    <property type="evidence" value="ECO:0007669"/>
    <property type="project" value="UniProtKB-KW"/>
</dbReference>
<dbReference type="GO" id="GO:0006777">
    <property type="term" value="P:Mo-molybdopterin cofactor biosynthetic process"/>
    <property type="evidence" value="ECO:0007669"/>
    <property type="project" value="UniProtKB-KW"/>
</dbReference>
<dbReference type="RefSeq" id="WP_182847332.1">
    <property type="nucleotide sequence ID" value="NZ_BAAALP010000002.1"/>
</dbReference>
<evidence type="ECO:0000313" key="12">
    <source>
        <dbReference type="Proteomes" id="UP000572680"/>
    </source>
</evidence>
<reference evidence="11 12" key="1">
    <citation type="submission" date="2020-08" db="EMBL/GenBank/DDBJ databases">
        <title>Genomic Encyclopedia of Type Strains, Phase IV (KMG-IV): sequencing the most valuable type-strain genomes for metagenomic binning, comparative biology and taxonomic classification.</title>
        <authorList>
            <person name="Goeker M."/>
        </authorList>
    </citation>
    <scope>NUCLEOTIDE SEQUENCE [LARGE SCALE GENOMIC DNA]</scope>
    <source>
        <strain evidence="11 12">DSM 44197</strain>
    </source>
</reference>
<accession>A0A7W3LW12</accession>
<dbReference type="Pfam" id="PF12804">
    <property type="entry name" value="NTP_transf_3"/>
    <property type="match status" value="1"/>
</dbReference>
<dbReference type="Gene3D" id="3.90.550.10">
    <property type="entry name" value="Spore Coat Polysaccharide Biosynthesis Protein SpsA, Chain A"/>
    <property type="match status" value="1"/>
</dbReference>
<dbReference type="SUPFAM" id="SSF53448">
    <property type="entry name" value="Nucleotide-diphospho-sugar transferases"/>
    <property type="match status" value="1"/>
</dbReference>
<comment type="caution">
    <text evidence="11">The sequence shown here is derived from an EMBL/GenBank/DDBJ whole genome shotgun (WGS) entry which is preliminary data.</text>
</comment>
<keyword evidence="12" id="KW-1185">Reference proteome</keyword>
<dbReference type="GO" id="GO:0016779">
    <property type="term" value="F:nucleotidyltransferase activity"/>
    <property type="evidence" value="ECO:0007669"/>
    <property type="project" value="UniProtKB-ARBA"/>
</dbReference>
<dbReference type="EMBL" id="JACJIA010000011">
    <property type="protein sequence ID" value="MBA8955338.1"/>
    <property type="molecule type" value="Genomic_DNA"/>
</dbReference>
<keyword evidence="2" id="KW-0808">Transferase</keyword>
<dbReference type="InterPro" id="IPR013482">
    <property type="entry name" value="Molybde_CF_guanTrfase"/>
</dbReference>
<evidence type="ECO:0000259" key="10">
    <source>
        <dbReference type="Pfam" id="PF20058"/>
    </source>
</evidence>
<dbReference type="GO" id="GO:0005525">
    <property type="term" value="F:GTP binding"/>
    <property type="evidence" value="ECO:0007669"/>
    <property type="project" value="UniProtKB-KW"/>
</dbReference>
<keyword evidence="6" id="KW-0342">GTP-binding</keyword>
<dbReference type="PANTHER" id="PTHR19136">
    <property type="entry name" value="MOLYBDENUM COFACTOR GUANYLYLTRANSFERASE"/>
    <property type="match status" value="1"/>
</dbReference>
<gene>
    <name evidence="11" type="ORF">HNR61_007012</name>
</gene>
<keyword evidence="1" id="KW-0963">Cytoplasm</keyword>
<dbReference type="InterPro" id="IPR045598">
    <property type="entry name" value="DUF6457"/>
</dbReference>
<dbReference type="CDD" id="cd02503">
    <property type="entry name" value="MobA"/>
    <property type="match status" value="1"/>
</dbReference>
<evidence type="ECO:0000256" key="7">
    <source>
        <dbReference type="ARBA" id="ARBA00023150"/>
    </source>
</evidence>
<keyword evidence="5" id="KW-0460">Magnesium</keyword>
<keyword evidence="4" id="KW-0547">Nucleotide-binding</keyword>
<evidence type="ECO:0000256" key="4">
    <source>
        <dbReference type="ARBA" id="ARBA00022741"/>
    </source>
</evidence>
<evidence type="ECO:0000256" key="5">
    <source>
        <dbReference type="ARBA" id="ARBA00022842"/>
    </source>
</evidence>
<dbReference type="PANTHER" id="PTHR19136:SF81">
    <property type="entry name" value="MOLYBDENUM COFACTOR GUANYLYLTRANSFERASE"/>
    <property type="match status" value="1"/>
</dbReference>
<evidence type="ECO:0000313" key="11">
    <source>
        <dbReference type="EMBL" id="MBA8955338.1"/>
    </source>
</evidence>
<organism evidence="11 12">
    <name type="scientific">Actinomadura namibiensis</name>
    <dbReference type="NCBI Taxonomy" id="182080"/>
    <lineage>
        <taxon>Bacteria</taxon>
        <taxon>Bacillati</taxon>
        <taxon>Actinomycetota</taxon>
        <taxon>Actinomycetes</taxon>
        <taxon>Streptosporangiales</taxon>
        <taxon>Thermomonosporaceae</taxon>
        <taxon>Actinomadura</taxon>
    </lineage>
</organism>
<sequence length="305" mass="31715">MTPDPTGPPGPFDAVILAGGQARRLGGADKPAAAVGGRPLLAWVAGAAAGARRLVVVGPPRDAVPDAVTVREDPPGAGPVPALRAGLAEVDAPWVVLLAADLPFLRARHVTALREAARDAAGAVLLDDRGREQWLAGCWRTAALRAALRGYTRSSLHGLLRPLEPVPVTAEAGERPPWYDCDTPDTLARADLLAAADPCDSGGPSRGRNGMLEDWIKAVCLELGVARDDLDRDLVLDLARDVAHQVTRPGAPVTAYLLGLAVGKGIPARDAAARLTEMAECWKDRPGATGQAGAEQAVTEQAVID</sequence>
<evidence type="ECO:0000256" key="8">
    <source>
        <dbReference type="SAM" id="MobiDB-lite"/>
    </source>
</evidence>
<feature type="domain" description="DUF6457" evidence="10">
    <location>
        <begin position="211"/>
        <end position="285"/>
    </location>
</feature>
<protein>
    <submittedName>
        <fullName evidence="11">Molybdopterin-guanine dinucleotide biosynthesis protein A</fullName>
    </submittedName>
</protein>
<evidence type="ECO:0000256" key="6">
    <source>
        <dbReference type="ARBA" id="ARBA00023134"/>
    </source>
</evidence>
<dbReference type="Proteomes" id="UP000572680">
    <property type="component" value="Unassembled WGS sequence"/>
</dbReference>
<evidence type="ECO:0000256" key="2">
    <source>
        <dbReference type="ARBA" id="ARBA00022679"/>
    </source>
</evidence>
<dbReference type="InterPro" id="IPR029044">
    <property type="entry name" value="Nucleotide-diphossugar_trans"/>
</dbReference>
<evidence type="ECO:0000256" key="3">
    <source>
        <dbReference type="ARBA" id="ARBA00022723"/>
    </source>
</evidence>
<dbReference type="AlphaFoldDB" id="A0A7W3LW12"/>
<feature type="domain" description="MobA-like NTP transferase" evidence="9">
    <location>
        <begin position="14"/>
        <end position="162"/>
    </location>
</feature>
<evidence type="ECO:0000259" key="9">
    <source>
        <dbReference type="Pfam" id="PF12804"/>
    </source>
</evidence>
<keyword evidence="7" id="KW-0501">Molybdenum cofactor biosynthesis</keyword>
<dbReference type="Pfam" id="PF20058">
    <property type="entry name" value="DUF6457"/>
    <property type="match status" value="1"/>
</dbReference>
<proteinExistence type="predicted"/>